<reference evidence="1 2" key="1">
    <citation type="journal article" date="2018" name="PLoS Genet.">
        <title>Population sequencing reveals clonal diversity and ancestral inbreeding in the grapevine cultivar Chardonnay.</title>
        <authorList>
            <person name="Roach M.J."/>
            <person name="Johnson D.L."/>
            <person name="Bohlmann J."/>
            <person name="van Vuuren H.J."/>
            <person name="Jones S.J."/>
            <person name="Pretorius I.S."/>
            <person name="Schmidt S.A."/>
            <person name="Borneman A.R."/>
        </authorList>
    </citation>
    <scope>NUCLEOTIDE SEQUENCE [LARGE SCALE GENOMIC DNA]</scope>
    <source>
        <strain evidence="2">cv. Chardonnay</strain>
        <tissue evidence="1">Leaf</tissue>
    </source>
</reference>
<dbReference type="PANTHER" id="PTHR21597">
    <property type="entry name" value="THO2 PROTEIN"/>
    <property type="match status" value="1"/>
</dbReference>
<proteinExistence type="predicted"/>
<dbReference type="GO" id="GO:0006397">
    <property type="term" value="P:mRNA processing"/>
    <property type="evidence" value="ECO:0007669"/>
    <property type="project" value="InterPro"/>
</dbReference>
<evidence type="ECO:0000313" key="1">
    <source>
        <dbReference type="EMBL" id="RVW89248.1"/>
    </source>
</evidence>
<dbReference type="Proteomes" id="UP000288805">
    <property type="component" value="Unassembled WGS sequence"/>
</dbReference>
<name>A0A438HXQ6_VITVI</name>
<accession>A0A438HXQ6</accession>
<dbReference type="GO" id="GO:0000347">
    <property type="term" value="C:THO complex"/>
    <property type="evidence" value="ECO:0007669"/>
    <property type="project" value="InterPro"/>
</dbReference>
<dbReference type="InterPro" id="IPR040007">
    <property type="entry name" value="Tho2"/>
</dbReference>
<dbReference type="OrthoDB" id="29024at2759"/>
<gene>
    <name evidence="1" type="primary">THO2_7</name>
    <name evidence="1" type="ORF">CK203_032612</name>
</gene>
<organism evidence="1 2">
    <name type="scientific">Vitis vinifera</name>
    <name type="common">Grape</name>
    <dbReference type="NCBI Taxonomy" id="29760"/>
    <lineage>
        <taxon>Eukaryota</taxon>
        <taxon>Viridiplantae</taxon>
        <taxon>Streptophyta</taxon>
        <taxon>Embryophyta</taxon>
        <taxon>Tracheophyta</taxon>
        <taxon>Spermatophyta</taxon>
        <taxon>Magnoliopsida</taxon>
        <taxon>eudicotyledons</taxon>
        <taxon>Gunneridae</taxon>
        <taxon>Pentapetalae</taxon>
        <taxon>rosids</taxon>
        <taxon>Vitales</taxon>
        <taxon>Vitaceae</taxon>
        <taxon>Viteae</taxon>
        <taxon>Vitis</taxon>
    </lineage>
</organism>
<comment type="caution">
    <text evidence="1">The sequence shown here is derived from an EMBL/GenBank/DDBJ whole genome shotgun (WGS) entry which is preliminary data.</text>
</comment>
<dbReference type="PANTHER" id="PTHR21597:SF0">
    <property type="entry name" value="THO COMPLEX SUBUNIT 2"/>
    <property type="match status" value="1"/>
</dbReference>
<evidence type="ECO:0000313" key="2">
    <source>
        <dbReference type="Proteomes" id="UP000288805"/>
    </source>
</evidence>
<protein>
    <submittedName>
        <fullName evidence="1">THO complex subunit 2</fullName>
    </submittedName>
</protein>
<sequence length="173" mass="19602">MSLPPIECIHVTDDCLREWKSGNPSFKVSGTVPMLRFLYELCSTLVRGELPLHKCKVALDSVEFSDKEADEELASNFADIVTQMALDRKSKVRWWERYGRGVDVSHLGSGLASKCQEVWVGLVVLLLHLWGNELFLKGLGTLMVGFMAADEDVAYWCNMQWARILVRLTGRRP</sequence>
<dbReference type="AlphaFoldDB" id="A0A438HXQ6"/>
<dbReference type="GO" id="GO:0006406">
    <property type="term" value="P:mRNA export from nucleus"/>
    <property type="evidence" value="ECO:0007669"/>
    <property type="project" value="InterPro"/>
</dbReference>
<dbReference type="EMBL" id="QGNW01000166">
    <property type="protein sequence ID" value="RVW89248.1"/>
    <property type="molecule type" value="Genomic_DNA"/>
</dbReference>